<dbReference type="InterPro" id="IPR011006">
    <property type="entry name" value="CheY-like_superfamily"/>
</dbReference>
<dbReference type="PANTHER" id="PTHR45339:SF5">
    <property type="entry name" value="HISTIDINE KINASE"/>
    <property type="match status" value="1"/>
</dbReference>
<evidence type="ECO:0000259" key="14">
    <source>
        <dbReference type="PROSITE" id="PS50112"/>
    </source>
</evidence>
<dbReference type="InterPro" id="IPR001610">
    <property type="entry name" value="PAC"/>
</dbReference>
<feature type="coiled-coil region" evidence="11">
    <location>
        <begin position="887"/>
        <end position="914"/>
    </location>
</feature>
<evidence type="ECO:0000313" key="17">
    <source>
        <dbReference type="EMBL" id="AKA71233.1"/>
    </source>
</evidence>
<dbReference type="HOGENOM" id="CLU_000445_114_15_9"/>
<dbReference type="CDD" id="cd00082">
    <property type="entry name" value="HisKA"/>
    <property type="match status" value="1"/>
</dbReference>
<dbReference type="Proteomes" id="UP000033115">
    <property type="component" value="Chromosome"/>
</dbReference>
<dbReference type="RefSeq" id="WP_029162341.1">
    <property type="nucleotide sequence ID" value="NZ_CP009933.1"/>
</dbReference>
<keyword evidence="5 10" id="KW-0597">Phosphoprotein</keyword>
<dbReference type="NCBIfam" id="TIGR00229">
    <property type="entry name" value="sensory_box"/>
    <property type="match status" value="1"/>
</dbReference>
<dbReference type="PANTHER" id="PTHR45339">
    <property type="entry name" value="HYBRID SIGNAL TRANSDUCTION HISTIDINE KINASE J"/>
    <property type="match status" value="1"/>
</dbReference>
<keyword evidence="18" id="KW-1185">Reference proteome</keyword>
<evidence type="ECO:0000259" key="12">
    <source>
        <dbReference type="PROSITE" id="PS50109"/>
    </source>
</evidence>
<feature type="domain" description="PAS" evidence="14">
    <location>
        <begin position="142"/>
        <end position="212"/>
    </location>
</feature>
<dbReference type="Pfam" id="PF01627">
    <property type="entry name" value="Hpt"/>
    <property type="match status" value="1"/>
</dbReference>
<dbReference type="Pfam" id="PF00512">
    <property type="entry name" value="HisKA"/>
    <property type="match status" value="1"/>
</dbReference>
<dbReference type="EC" id="2.7.13.3" evidence="3"/>
<dbReference type="InterPro" id="IPR013655">
    <property type="entry name" value="PAS_fold_3"/>
</dbReference>
<dbReference type="InterPro" id="IPR036641">
    <property type="entry name" value="HPT_dom_sf"/>
</dbReference>
<dbReference type="AlphaFoldDB" id="A0A0E3K2Y1"/>
<dbReference type="Pfam" id="PF00072">
    <property type="entry name" value="Response_reg"/>
    <property type="match status" value="1"/>
</dbReference>
<proteinExistence type="inferred from homology"/>
<dbReference type="Pfam" id="PF13188">
    <property type="entry name" value="PAS_8"/>
    <property type="match status" value="1"/>
</dbReference>
<evidence type="ECO:0000256" key="3">
    <source>
        <dbReference type="ARBA" id="ARBA00012438"/>
    </source>
</evidence>
<dbReference type="SMART" id="SM00388">
    <property type="entry name" value="HisKA"/>
    <property type="match status" value="1"/>
</dbReference>
<dbReference type="SUPFAM" id="SSF52172">
    <property type="entry name" value="CheY-like"/>
    <property type="match status" value="2"/>
</dbReference>
<evidence type="ECO:0000256" key="8">
    <source>
        <dbReference type="ARBA" id="ARBA00024867"/>
    </source>
</evidence>
<dbReference type="PROSITE" id="PS50894">
    <property type="entry name" value="HPT"/>
    <property type="match status" value="1"/>
</dbReference>
<dbReference type="SUPFAM" id="SSF47384">
    <property type="entry name" value="Homodimeric domain of signal transducing histidine kinase"/>
    <property type="match status" value="1"/>
</dbReference>
<dbReference type="InterPro" id="IPR000014">
    <property type="entry name" value="PAS"/>
</dbReference>
<dbReference type="PRINTS" id="PR00344">
    <property type="entry name" value="BCTRLSENSOR"/>
</dbReference>
<dbReference type="Gene3D" id="1.20.120.160">
    <property type="entry name" value="HPT domain"/>
    <property type="match status" value="1"/>
</dbReference>
<dbReference type="SMART" id="SM00086">
    <property type="entry name" value="PAC"/>
    <property type="match status" value="1"/>
</dbReference>
<protein>
    <recommendedName>
        <fullName evidence="9">Circadian input-output histidine kinase CikA</fullName>
        <ecNumber evidence="3">2.7.13.3</ecNumber>
    </recommendedName>
    <alternativeName>
        <fullName evidence="4">Stage 0 sporulation protein A homolog</fullName>
    </alternativeName>
</protein>
<feature type="modified residue" description="4-aspartylphosphate" evidence="10">
    <location>
        <position position="578"/>
    </location>
</feature>
<dbReference type="InterPro" id="IPR008207">
    <property type="entry name" value="Sig_transdc_His_kin_Hpt_dom"/>
</dbReference>
<dbReference type="InterPro" id="IPR003661">
    <property type="entry name" value="HisK_dim/P_dom"/>
</dbReference>
<evidence type="ECO:0000259" key="15">
    <source>
        <dbReference type="PROSITE" id="PS50113"/>
    </source>
</evidence>
<accession>A0A0E3K2Y1</accession>
<dbReference type="SUPFAM" id="SSF55874">
    <property type="entry name" value="ATPase domain of HSP90 chaperone/DNA topoisomerase II/histidine kinase"/>
    <property type="match status" value="1"/>
</dbReference>
<dbReference type="InterPro" id="IPR036097">
    <property type="entry name" value="HisK_dim/P_sf"/>
</dbReference>
<keyword evidence="7" id="KW-0902">Two-component regulatory system</keyword>
<dbReference type="InterPro" id="IPR000700">
    <property type="entry name" value="PAS-assoc_C"/>
</dbReference>
<evidence type="ECO:0000256" key="9">
    <source>
        <dbReference type="ARBA" id="ARBA00074306"/>
    </source>
</evidence>
<feature type="domain" description="HPt" evidence="16">
    <location>
        <begin position="825"/>
        <end position="924"/>
    </location>
</feature>
<evidence type="ECO:0000256" key="4">
    <source>
        <dbReference type="ARBA" id="ARBA00018672"/>
    </source>
</evidence>
<feature type="coiled-coil region" evidence="11">
    <location>
        <begin position="251"/>
        <end position="278"/>
    </location>
</feature>
<comment type="function">
    <text evidence="8">May play the central regulatory role in sporulation. It may be an element of the effector pathway responsible for the activation of sporulation genes in response to nutritional stress. Spo0A may act in concert with spo0H (a sigma factor) to control the expression of some genes that are critical to the sporulation process.</text>
</comment>
<feature type="domain" description="Response regulatory" evidence="13">
    <location>
        <begin position="680"/>
        <end position="800"/>
    </location>
</feature>
<dbReference type="Gene3D" id="3.30.450.20">
    <property type="entry name" value="PAS domain"/>
    <property type="match status" value="2"/>
</dbReference>
<dbReference type="GO" id="GO:0005886">
    <property type="term" value="C:plasma membrane"/>
    <property type="evidence" value="ECO:0007669"/>
    <property type="project" value="UniProtKB-SubCell"/>
</dbReference>
<dbReference type="STRING" id="1548.CSCA_4108"/>
<comment type="catalytic activity">
    <reaction evidence="1">
        <text>ATP + protein L-histidine = ADP + protein N-phospho-L-histidine.</text>
        <dbReference type="EC" id="2.7.13.3"/>
    </reaction>
</comment>
<dbReference type="Pfam" id="PF08447">
    <property type="entry name" value="PAS_3"/>
    <property type="match status" value="1"/>
</dbReference>
<name>A0A0E3K2Y1_CLOSL</name>
<dbReference type="PROSITE" id="PS50110">
    <property type="entry name" value="RESPONSE_REGULATORY"/>
    <property type="match status" value="2"/>
</dbReference>
<evidence type="ECO:0000256" key="11">
    <source>
        <dbReference type="SAM" id="Coils"/>
    </source>
</evidence>
<feature type="domain" description="Response regulatory" evidence="13">
    <location>
        <begin position="524"/>
        <end position="645"/>
    </location>
</feature>
<dbReference type="Gene3D" id="1.10.287.130">
    <property type="match status" value="1"/>
</dbReference>
<evidence type="ECO:0000259" key="16">
    <source>
        <dbReference type="PROSITE" id="PS50894"/>
    </source>
</evidence>
<dbReference type="SUPFAM" id="SSF47226">
    <property type="entry name" value="Histidine-containing phosphotransfer domain, HPT domain"/>
    <property type="match status" value="1"/>
</dbReference>
<evidence type="ECO:0000259" key="13">
    <source>
        <dbReference type="PROSITE" id="PS50110"/>
    </source>
</evidence>
<dbReference type="CDD" id="cd16922">
    <property type="entry name" value="HATPase_EvgS-ArcB-TorS-like"/>
    <property type="match status" value="1"/>
</dbReference>
<dbReference type="SMART" id="SM00448">
    <property type="entry name" value="REC"/>
    <property type="match status" value="1"/>
</dbReference>
<dbReference type="EMBL" id="CP009933">
    <property type="protein sequence ID" value="AKA71233.1"/>
    <property type="molecule type" value="Genomic_DNA"/>
</dbReference>
<dbReference type="CDD" id="cd17546">
    <property type="entry name" value="REC_hyHK_CKI1_RcsC-like"/>
    <property type="match status" value="1"/>
</dbReference>
<dbReference type="InterPro" id="IPR035965">
    <property type="entry name" value="PAS-like_dom_sf"/>
</dbReference>
<comment type="similarity">
    <text evidence="2">In the N-terminal section; belongs to the phytochrome family.</text>
</comment>
<dbReference type="InterPro" id="IPR001789">
    <property type="entry name" value="Sig_transdc_resp-reg_receiver"/>
</dbReference>
<keyword evidence="6 17" id="KW-0418">Kinase</keyword>
<dbReference type="PROSITE" id="PS50109">
    <property type="entry name" value="HIS_KIN"/>
    <property type="match status" value="1"/>
</dbReference>
<feature type="coiled-coil region" evidence="11">
    <location>
        <begin position="132"/>
        <end position="159"/>
    </location>
</feature>
<evidence type="ECO:0000256" key="10">
    <source>
        <dbReference type="PROSITE-ProRule" id="PRU00169"/>
    </source>
</evidence>
<dbReference type="SUPFAM" id="SSF55785">
    <property type="entry name" value="PYP-like sensor domain (PAS domain)"/>
    <property type="match status" value="1"/>
</dbReference>
<dbReference type="GO" id="GO:0000155">
    <property type="term" value="F:phosphorelay sensor kinase activity"/>
    <property type="evidence" value="ECO:0007669"/>
    <property type="project" value="InterPro"/>
</dbReference>
<dbReference type="GO" id="GO:0005524">
    <property type="term" value="F:ATP binding"/>
    <property type="evidence" value="ECO:0007669"/>
    <property type="project" value="UniProtKB-KW"/>
</dbReference>
<gene>
    <name evidence="17" type="ORF">CSCA_4108</name>
</gene>
<dbReference type="SMART" id="SM00387">
    <property type="entry name" value="HATPase_c"/>
    <property type="match status" value="1"/>
</dbReference>
<dbReference type="Gene3D" id="3.40.50.2300">
    <property type="match status" value="2"/>
</dbReference>
<dbReference type="InterPro" id="IPR004358">
    <property type="entry name" value="Sig_transdc_His_kin-like_C"/>
</dbReference>
<dbReference type="InterPro" id="IPR005467">
    <property type="entry name" value="His_kinase_dom"/>
</dbReference>
<organism evidence="17 18">
    <name type="scientific">Clostridium scatologenes</name>
    <dbReference type="NCBI Taxonomy" id="1548"/>
    <lineage>
        <taxon>Bacteria</taxon>
        <taxon>Bacillati</taxon>
        <taxon>Bacillota</taxon>
        <taxon>Clostridia</taxon>
        <taxon>Eubacteriales</taxon>
        <taxon>Clostridiaceae</taxon>
        <taxon>Clostridium</taxon>
    </lineage>
</organism>
<evidence type="ECO:0000256" key="1">
    <source>
        <dbReference type="ARBA" id="ARBA00000085"/>
    </source>
</evidence>
<dbReference type="KEGG" id="csq:CSCA_4108"/>
<sequence length="924" mass="107178">MKKFIETVKVEKWNLKFIDEKNKYLSIFQSIPNPVIILDDQNVINNINDTATELFKVMDFYVGVNNLNENKKFSWIEDELKYFCSGNYSEISFIKEYKSYNYNSFFKVKLKKIRVNNNFVGTIVILDDITNSRKVSEELENSEKNLREITESMKDLTCKIDINGKIQYVSPSVKPILGYNLKDLIGKYIFSNIHPEDLDKTMSSFNRGFIDKSSTGQELRFRKQNGHYIWVEFIYNSLYDENGNVSGAIIVAKDITKIKELEEELKKFKIEVESAKLAKSEFLANVSNEIKNPLNSIIDMTDVMLFNTSLNEEQNEYMSIIKKSSESLLKIVDNMLSFSKIESGKVRLEEFEFNIKDVIYETLDALAIRAHEKNLELMIYIYPDVDENLIGDYFKFKQIIINIVGNAIKFTEKGEVAVYVEKVKDKLDKISLKISVIDTGIGMTEESINKLNKYFNGVSNCKLKKYSGNGLGLILSKQLIELMDGEIWFESKCKKGTSFYFTLDFKLQQYKQEIIKYNYLKDLNVLLVDDNKTNRTIVYNMLNDLQMGVRFVANSEEGLSVVREYAKLNKYFDVIIIDEIMSGMNGFTLANKLKKEMNITNPIIMMLSSMELNKSKSKCKQMGLFNYLVKPIKQSELSDVIKNALNIEDRNESVDNHHDYKFFDNVKNNINKNYKDNINVLISSDRNINSNKLISNLVEKRKWNVFYGANEKEIFSILENNKINMFITNVENNEKDIIELIKQIRKKEHEKNIKSHLPIIVVYRESNEGIKESFLEIGANECICNFEDITEVYSRVEQMVKSNKINYGEQAILDLDQVIDITGGEEKLFKELIEVFFQAYPEHVKGIKEAIEKRNSNELQVKSNNLKQALGSLGAKSVFYLVDELEKMAQNNDLDNAKKTFERVQLEIIRLKSVLNKIQKIGKN</sequence>
<dbReference type="SMART" id="SM00091">
    <property type="entry name" value="PAS"/>
    <property type="match status" value="2"/>
</dbReference>
<keyword evidence="11" id="KW-0175">Coiled coil</keyword>
<dbReference type="FunFam" id="3.30.565.10:FF:000010">
    <property type="entry name" value="Sensor histidine kinase RcsC"/>
    <property type="match status" value="1"/>
</dbReference>
<reference evidence="17 18" key="1">
    <citation type="journal article" date="2015" name="J. Biotechnol.">
        <title>Complete genome sequence of a malodorant-producing acetogen, Clostridium scatologenes ATCC 25775(T).</title>
        <authorList>
            <person name="Zhu Z."/>
            <person name="Guo T."/>
            <person name="Zheng H."/>
            <person name="Song T."/>
            <person name="Ouyang P."/>
            <person name="Xie J."/>
        </authorList>
    </citation>
    <scope>NUCLEOTIDE SEQUENCE [LARGE SCALE GENOMIC DNA]</scope>
    <source>
        <strain evidence="17 18">ATCC 25775</strain>
    </source>
</reference>
<evidence type="ECO:0000256" key="6">
    <source>
        <dbReference type="ARBA" id="ARBA00022777"/>
    </source>
</evidence>
<evidence type="ECO:0000256" key="5">
    <source>
        <dbReference type="ARBA" id="ARBA00022553"/>
    </source>
</evidence>
<comment type="caution">
    <text evidence="10">Lacks conserved residue(s) required for the propagation of feature annotation.</text>
</comment>
<feature type="domain" description="PAC" evidence="15">
    <location>
        <begin position="215"/>
        <end position="267"/>
    </location>
</feature>
<evidence type="ECO:0000256" key="7">
    <source>
        <dbReference type="ARBA" id="ARBA00023012"/>
    </source>
</evidence>
<dbReference type="PROSITE" id="PS50112">
    <property type="entry name" value="PAS"/>
    <property type="match status" value="1"/>
</dbReference>
<feature type="domain" description="Histidine kinase" evidence="12">
    <location>
        <begin position="285"/>
        <end position="507"/>
    </location>
</feature>
<dbReference type="InterPro" id="IPR003594">
    <property type="entry name" value="HATPase_dom"/>
</dbReference>
<evidence type="ECO:0000313" key="18">
    <source>
        <dbReference type="Proteomes" id="UP000033115"/>
    </source>
</evidence>
<dbReference type="Pfam" id="PF02518">
    <property type="entry name" value="HATPase_c"/>
    <property type="match status" value="1"/>
</dbReference>
<evidence type="ECO:0000256" key="2">
    <source>
        <dbReference type="ARBA" id="ARBA00006402"/>
    </source>
</evidence>
<dbReference type="PROSITE" id="PS50113">
    <property type="entry name" value="PAC"/>
    <property type="match status" value="1"/>
</dbReference>
<dbReference type="InterPro" id="IPR036890">
    <property type="entry name" value="HATPase_C_sf"/>
</dbReference>
<dbReference type="CDD" id="cd00130">
    <property type="entry name" value="PAS"/>
    <property type="match status" value="1"/>
</dbReference>
<dbReference type="Gene3D" id="3.30.565.10">
    <property type="entry name" value="Histidine kinase-like ATPase, C-terminal domain"/>
    <property type="match status" value="1"/>
</dbReference>
<keyword evidence="6 17" id="KW-0808">Transferase</keyword>